<protein>
    <submittedName>
        <fullName evidence="4">GGDEF domain-containing protein</fullName>
    </submittedName>
</protein>
<proteinExistence type="predicted"/>
<dbReference type="Pfam" id="PF00990">
    <property type="entry name" value="GGDEF"/>
    <property type="match status" value="1"/>
</dbReference>
<feature type="domain" description="GGDEF" evidence="3">
    <location>
        <begin position="174"/>
        <end position="272"/>
    </location>
</feature>
<feature type="region of interest" description="Disordered" evidence="1">
    <location>
        <begin position="1"/>
        <end position="23"/>
    </location>
</feature>
<keyword evidence="2" id="KW-0472">Membrane</keyword>
<dbReference type="InterPro" id="IPR043128">
    <property type="entry name" value="Rev_trsase/Diguanyl_cyclase"/>
</dbReference>
<evidence type="ECO:0000313" key="4">
    <source>
        <dbReference type="EMBL" id="MFB9378227.1"/>
    </source>
</evidence>
<dbReference type="InterPro" id="IPR029787">
    <property type="entry name" value="Nucleotide_cyclase"/>
</dbReference>
<comment type="caution">
    <text evidence="4">The sequence shown here is derived from an EMBL/GenBank/DDBJ whole genome shotgun (WGS) entry which is preliminary data.</text>
</comment>
<dbReference type="SUPFAM" id="SSF55073">
    <property type="entry name" value="Nucleotide cyclase"/>
    <property type="match status" value="1"/>
</dbReference>
<dbReference type="EMBL" id="JBHMDM010000007">
    <property type="protein sequence ID" value="MFB9378227.1"/>
    <property type="molecule type" value="Genomic_DNA"/>
</dbReference>
<accession>A0ABV5LVW3</accession>
<evidence type="ECO:0000256" key="1">
    <source>
        <dbReference type="SAM" id="MobiDB-lite"/>
    </source>
</evidence>
<gene>
    <name evidence="4" type="ORF">ACFFVI_14745</name>
</gene>
<feature type="compositionally biased region" description="Low complexity" evidence="1">
    <location>
        <begin position="276"/>
        <end position="285"/>
    </location>
</feature>
<dbReference type="Gene3D" id="3.30.70.270">
    <property type="match status" value="1"/>
</dbReference>
<dbReference type="Proteomes" id="UP001589748">
    <property type="component" value="Unassembled WGS sequence"/>
</dbReference>
<keyword evidence="2" id="KW-1133">Transmembrane helix</keyword>
<dbReference type="InterPro" id="IPR000160">
    <property type="entry name" value="GGDEF_dom"/>
</dbReference>
<evidence type="ECO:0000313" key="5">
    <source>
        <dbReference type="Proteomes" id="UP001589748"/>
    </source>
</evidence>
<reference evidence="4 5" key="1">
    <citation type="submission" date="2024-09" db="EMBL/GenBank/DDBJ databases">
        <authorList>
            <person name="Sun Q."/>
            <person name="Mori K."/>
        </authorList>
    </citation>
    <scope>NUCLEOTIDE SEQUENCE [LARGE SCALE GENOMIC DNA]</scope>
    <source>
        <strain evidence="4 5">TISTR 1856</strain>
    </source>
</reference>
<evidence type="ECO:0000256" key="2">
    <source>
        <dbReference type="SAM" id="Phobius"/>
    </source>
</evidence>
<feature type="transmembrane region" description="Helical" evidence="2">
    <location>
        <begin position="29"/>
        <end position="52"/>
    </location>
</feature>
<sequence>MNTPAHHPPVGETRGRGAHAAPRTRGQQYWPWLAGVGAAVVLTVAVLLSAVLAGGPRALVPAVLLAVAFLALGALTVTLGLLGGARRSLRSSEELCGELFATLAAARGQSVHDDETDLLNRAGLDLIGTQVLEAARRSGGAVHACVVEIGAGTPADPTVPVPTPEQRRADRVATAEVLRRATRSSDVLARDGGDHYLVLGPGSGLHAQELERRVRVGLAQHRLSQRSTTAVEGGVRQLRPTVEVGTSMLAPWDEGGVAELVAGAELALQRRRALRAEPGAGTSAAGRRRGDAAEESGPLPGTGRPEAGGRAGA</sequence>
<keyword evidence="2" id="KW-0812">Transmembrane</keyword>
<dbReference type="RefSeq" id="WP_380137239.1">
    <property type="nucleotide sequence ID" value="NZ_JBHLUI010000008.1"/>
</dbReference>
<keyword evidence="5" id="KW-1185">Reference proteome</keyword>
<feature type="transmembrane region" description="Helical" evidence="2">
    <location>
        <begin position="58"/>
        <end position="82"/>
    </location>
</feature>
<feature type="region of interest" description="Disordered" evidence="1">
    <location>
        <begin position="275"/>
        <end position="313"/>
    </location>
</feature>
<name>A0ABV5LVW3_9ACTN</name>
<organism evidence="4 5">
    <name type="scientific">Kineococcus gynurae</name>
    <dbReference type="NCBI Taxonomy" id="452979"/>
    <lineage>
        <taxon>Bacteria</taxon>
        <taxon>Bacillati</taxon>
        <taxon>Actinomycetota</taxon>
        <taxon>Actinomycetes</taxon>
        <taxon>Kineosporiales</taxon>
        <taxon>Kineosporiaceae</taxon>
        <taxon>Kineococcus</taxon>
    </lineage>
</organism>
<evidence type="ECO:0000259" key="3">
    <source>
        <dbReference type="Pfam" id="PF00990"/>
    </source>
</evidence>